<evidence type="ECO:0000256" key="4">
    <source>
        <dbReference type="ARBA" id="ARBA00023082"/>
    </source>
</evidence>
<dbReference type="InterPro" id="IPR013249">
    <property type="entry name" value="RNA_pol_sigma70_r4_t2"/>
</dbReference>
<dbReference type="InterPro" id="IPR032710">
    <property type="entry name" value="NTF2-like_dom_sf"/>
</dbReference>
<sequence>MDSEVLAAVRAADGAAFAGLAERHRRELRVHCYRMVGSFDDAEDLVQEALLRAWRYRGSFQGRSAFRAWLYRIATNVCLDFLERHPRQPTPGESGRPAEVGWLQPFPDGLLEPVAAREAEPEAVVVATETIELACVVAIQHLPPRQRAVLILRDMLGWPAAETAALLGMSVAAVKSALQRARPVLREHLPERRAGRVAATPLAGRERELLRRFVRAHERADTAALAELLSEDVRLSMPPLPYCFTGRAKVVAFVQNALGSGSPLHRGQWRGVPAAANRQPAMAGYIRLPGEAAYQPQVLNVLRIEDGEITEIVAFEPRVFGAFGLPATLP</sequence>
<comment type="subunit">
    <text evidence="2">Interacts transiently with the RNA polymerase catalytic core formed by RpoA, RpoB, RpoC and RpoZ (2 alpha, 1 beta, 1 beta' and 1 omega subunit) to form the RNA polymerase holoenzyme that can initiate transcription.</text>
</comment>
<dbReference type="InterPro" id="IPR000838">
    <property type="entry name" value="RNA_pol_sigma70_ECF_CS"/>
</dbReference>
<accession>A0A1S2PK19</accession>
<dbReference type="NCBIfam" id="TIGR02937">
    <property type="entry name" value="sigma70-ECF"/>
    <property type="match status" value="1"/>
</dbReference>
<protein>
    <recommendedName>
        <fullName evidence="7">RNA polymerase sigma factor</fullName>
    </recommendedName>
</protein>
<organism evidence="11 12">
    <name type="scientific">Streptomyces colonosanans</name>
    <dbReference type="NCBI Taxonomy" id="1428652"/>
    <lineage>
        <taxon>Bacteria</taxon>
        <taxon>Bacillati</taxon>
        <taxon>Actinomycetota</taxon>
        <taxon>Actinomycetes</taxon>
        <taxon>Kitasatosporales</taxon>
        <taxon>Streptomycetaceae</taxon>
        <taxon>Streptomyces</taxon>
    </lineage>
</organism>
<evidence type="ECO:0000313" key="11">
    <source>
        <dbReference type="EMBL" id="OIJ93314.1"/>
    </source>
</evidence>
<feature type="domain" description="RNA polymerase sigma factor 70 region 4 type 2" evidence="9">
    <location>
        <begin position="138"/>
        <end position="182"/>
    </location>
</feature>
<evidence type="ECO:0000256" key="2">
    <source>
        <dbReference type="ARBA" id="ARBA00011344"/>
    </source>
</evidence>
<evidence type="ECO:0000256" key="7">
    <source>
        <dbReference type="RuleBase" id="RU000716"/>
    </source>
</evidence>
<dbReference type="GO" id="GO:0006352">
    <property type="term" value="P:DNA-templated transcription initiation"/>
    <property type="evidence" value="ECO:0007669"/>
    <property type="project" value="InterPro"/>
</dbReference>
<feature type="domain" description="SnoaL-like" evidence="10">
    <location>
        <begin position="210"/>
        <end position="312"/>
    </location>
</feature>
<evidence type="ECO:0000256" key="5">
    <source>
        <dbReference type="ARBA" id="ARBA00023125"/>
    </source>
</evidence>
<evidence type="ECO:0000313" key="12">
    <source>
        <dbReference type="Proteomes" id="UP000179935"/>
    </source>
</evidence>
<dbReference type="PROSITE" id="PS01063">
    <property type="entry name" value="SIGMA70_ECF"/>
    <property type="match status" value="1"/>
</dbReference>
<dbReference type="Pfam" id="PF04542">
    <property type="entry name" value="Sigma70_r2"/>
    <property type="match status" value="1"/>
</dbReference>
<dbReference type="Proteomes" id="UP000179935">
    <property type="component" value="Unassembled WGS sequence"/>
</dbReference>
<dbReference type="NCBIfam" id="TIGR02960">
    <property type="entry name" value="SigX5"/>
    <property type="match status" value="1"/>
</dbReference>
<evidence type="ECO:0000256" key="1">
    <source>
        <dbReference type="ARBA" id="ARBA00010641"/>
    </source>
</evidence>
<dbReference type="SUPFAM" id="SSF88946">
    <property type="entry name" value="Sigma2 domain of RNA polymerase sigma factors"/>
    <property type="match status" value="1"/>
</dbReference>
<keyword evidence="3 7" id="KW-0805">Transcription regulation</keyword>
<dbReference type="InterPro" id="IPR039425">
    <property type="entry name" value="RNA_pol_sigma-70-like"/>
</dbReference>
<evidence type="ECO:0000256" key="3">
    <source>
        <dbReference type="ARBA" id="ARBA00023015"/>
    </source>
</evidence>
<dbReference type="Pfam" id="PF12680">
    <property type="entry name" value="SnoaL_2"/>
    <property type="match status" value="1"/>
</dbReference>
<dbReference type="Gene3D" id="1.10.1740.10">
    <property type="match status" value="1"/>
</dbReference>
<dbReference type="PANTHER" id="PTHR43133">
    <property type="entry name" value="RNA POLYMERASE ECF-TYPE SIGMA FACTO"/>
    <property type="match status" value="1"/>
</dbReference>
<reference evidence="11 12" key="1">
    <citation type="submission" date="2016-10" db="EMBL/GenBank/DDBJ databases">
        <title>Genome sequence of Streptomyces sp. MUSC 93.</title>
        <authorList>
            <person name="Lee L.-H."/>
            <person name="Ser H.-L."/>
            <person name="Law J.W.-F."/>
        </authorList>
    </citation>
    <scope>NUCLEOTIDE SEQUENCE [LARGE SCALE GENOMIC DNA]</scope>
    <source>
        <strain evidence="11 12">MUSC 93</strain>
    </source>
</reference>
<dbReference type="AlphaFoldDB" id="A0A1S2PK19"/>
<dbReference type="GO" id="GO:0003677">
    <property type="term" value="F:DNA binding"/>
    <property type="evidence" value="ECO:0007669"/>
    <property type="project" value="UniProtKB-KW"/>
</dbReference>
<dbReference type="InterPro" id="IPR013325">
    <property type="entry name" value="RNA_pol_sigma_r2"/>
</dbReference>
<dbReference type="GO" id="GO:0006950">
    <property type="term" value="P:response to stress"/>
    <property type="evidence" value="ECO:0007669"/>
    <property type="project" value="UniProtKB-ARBA"/>
</dbReference>
<evidence type="ECO:0000259" key="8">
    <source>
        <dbReference type="Pfam" id="PF04542"/>
    </source>
</evidence>
<dbReference type="InterPro" id="IPR036388">
    <property type="entry name" value="WH-like_DNA-bd_sf"/>
</dbReference>
<dbReference type="SUPFAM" id="SSF88659">
    <property type="entry name" value="Sigma3 and sigma4 domains of RNA polymerase sigma factors"/>
    <property type="match status" value="1"/>
</dbReference>
<keyword evidence="6 7" id="KW-0804">Transcription</keyword>
<dbReference type="GO" id="GO:0016987">
    <property type="term" value="F:sigma factor activity"/>
    <property type="evidence" value="ECO:0007669"/>
    <property type="project" value="UniProtKB-KW"/>
</dbReference>
<dbReference type="InterPro" id="IPR037401">
    <property type="entry name" value="SnoaL-like"/>
</dbReference>
<dbReference type="PANTHER" id="PTHR43133:SF65">
    <property type="entry name" value="ECF RNA POLYMERASE SIGMA FACTOR SIGG"/>
    <property type="match status" value="1"/>
</dbReference>
<comment type="caution">
    <text evidence="11">The sequence shown here is derived from an EMBL/GenBank/DDBJ whole genome shotgun (WGS) entry which is preliminary data.</text>
</comment>
<dbReference type="Pfam" id="PF08281">
    <property type="entry name" value="Sigma70_r4_2"/>
    <property type="match status" value="1"/>
</dbReference>
<dbReference type="STRING" id="1428652.BIV24_12330"/>
<dbReference type="InterPro" id="IPR007627">
    <property type="entry name" value="RNA_pol_sigma70_r2"/>
</dbReference>
<dbReference type="Gene3D" id="3.10.450.50">
    <property type="match status" value="1"/>
</dbReference>
<dbReference type="EMBL" id="MLYP01000032">
    <property type="protein sequence ID" value="OIJ93314.1"/>
    <property type="molecule type" value="Genomic_DNA"/>
</dbReference>
<keyword evidence="12" id="KW-1185">Reference proteome</keyword>
<feature type="domain" description="RNA polymerase sigma-70 region 2" evidence="8">
    <location>
        <begin position="20"/>
        <end position="85"/>
    </location>
</feature>
<dbReference type="InterPro" id="IPR014305">
    <property type="entry name" value="RNA_pol_sigma-G_actinobac"/>
</dbReference>
<gene>
    <name evidence="11" type="ORF">BIV24_12330</name>
</gene>
<evidence type="ECO:0000259" key="10">
    <source>
        <dbReference type="Pfam" id="PF12680"/>
    </source>
</evidence>
<evidence type="ECO:0000259" key="9">
    <source>
        <dbReference type="Pfam" id="PF08281"/>
    </source>
</evidence>
<dbReference type="CDD" id="cd06171">
    <property type="entry name" value="Sigma70_r4"/>
    <property type="match status" value="1"/>
</dbReference>
<keyword evidence="5 7" id="KW-0238">DNA-binding</keyword>
<dbReference type="NCBIfam" id="NF006089">
    <property type="entry name" value="PRK08241.1"/>
    <property type="match status" value="1"/>
</dbReference>
<name>A0A1S2PK19_9ACTN</name>
<dbReference type="SUPFAM" id="SSF54427">
    <property type="entry name" value="NTF2-like"/>
    <property type="match status" value="1"/>
</dbReference>
<evidence type="ECO:0000256" key="6">
    <source>
        <dbReference type="ARBA" id="ARBA00023163"/>
    </source>
</evidence>
<proteinExistence type="inferred from homology"/>
<dbReference type="Gene3D" id="1.10.10.10">
    <property type="entry name" value="Winged helix-like DNA-binding domain superfamily/Winged helix DNA-binding domain"/>
    <property type="match status" value="1"/>
</dbReference>
<dbReference type="InterPro" id="IPR014284">
    <property type="entry name" value="RNA_pol_sigma-70_dom"/>
</dbReference>
<keyword evidence="4 7" id="KW-0731">Sigma factor</keyword>
<comment type="similarity">
    <text evidence="1 7">Belongs to the sigma-70 factor family. ECF subfamily.</text>
</comment>
<dbReference type="InterPro" id="IPR013324">
    <property type="entry name" value="RNA_pol_sigma_r3/r4-like"/>
</dbReference>